<feature type="transmembrane region" description="Helical" evidence="1">
    <location>
        <begin position="97"/>
        <end position="114"/>
    </location>
</feature>
<sequence length="381" mass="43176">MAQQPQQGGGGSGNNDNSMAPVWIMVLIGLICFVIWKTGHQHIVAFVFKINVWQAKFINLFVDNPILQKQIYIMETIDPNSVSWNQLLFLSAGVGDYVRYPITAILIGLAFFLYKSNVVLKFRRAHNMQTLKAQEQFNWPAIMPVVKEDIVSQDISQGPWAMGLTPIEFARKYHLLKKEDAILDNPLPGMEMTAGIRKGDAKRIFTLQLGPYWEGFERCSPQAYALAAVFMARLNRDRNAATMILETLDRTYVTGKPDFSVARPVLQKYQNMENVQEITSRHAYVLTVMASLLLAARQDGVVASSEFLWLKPLDRRLWYMLNSIGRQTPYAEVGGPFAHWIAEKAMGRKSLVPMIDEAIKALEIAVKEVKLSQKELQELKP</sequence>
<dbReference type="NCBIfam" id="NF033890">
    <property type="entry name" value="DotM_IcmP_IVB"/>
    <property type="match status" value="1"/>
</dbReference>
<evidence type="ECO:0000259" key="2">
    <source>
        <dbReference type="Pfam" id="PF23127"/>
    </source>
</evidence>
<dbReference type="Pfam" id="PF23127">
    <property type="entry name" value="DotM_C"/>
    <property type="match status" value="1"/>
</dbReference>
<comment type="caution">
    <text evidence="3">The sequence shown here is derived from an EMBL/GenBank/DDBJ whole genome shotgun (WGS) entry which is preliminary data.</text>
</comment>
<dbReference type="Proteomes" id="UP001595758">
    <property type="component" value="Unassembled WGS sequence"/>
</dbReference>
<feature type="transmembrane region" description="Helical" evidence="1">
    <location>
        <begin position="20"/>
        <end position="36"/>
    </location>
</feature>
<dbReference type="RefSeq" id="WP_382341830.1">
    <property type="nucleotide sequence ID" value="NZ_JBHSAB010000006.1"/>
</dbReference>
<gene>
    <name evidence="3" type="primary">icmP</name>
    <name evidence="3" type="ORF">ACFORL_05305</name>
</gene>
<dbReference type="InterPro" id="IPR049921">
    <property type="entry name" value="DotM-like"/>
</dbReference>
<keyword evidence="1" id="KW-1133">Transmembrane helix</keyword>
<proteinExistence type="predicted"/>
<keyword evidence="4" id="KW-1185">Reference proteome</keyword>
<dbReference type="EMBL" id="JBHSAB010000006">
    <property type="protein sequence ID" value="MFC3908490.1"/>
    <property type="molecule type" value="Genomic_DNA"/>
</dbReference>
<evidence type="ECO:0000256" key="1">
    <source>
        <dbReference type="SAM" id="Phobius"/>
    </source>
</evidence>
<evidence type="ECO:0000313" key="4">
    <source>
        <dbReference type="Proteomes" id="UP001595758"/>
    </source>
</evidence>
<dbReference type="InterPro" id="IPR056464">
    <property type="entry name" value="DotM_C"/>
</dbReference>
<organism evidence="3 4">
    <name type="scientific">Legionella dresdenensis</name>
    <dbReference type="NCBI Taxonomy" id="450200"/>
    <lineage>
        <taxon>Bacteria</taxon>
        <taxon>Pseudomonadati</taxon>
        <taxon>Pseudomonadota</taxon>
        <taxon>Gammaproteobacteria</taxon>
        <taxon>Legionellales</taxon>
        <taxon>Legionellaceae</taxon>
        <taxon>Legionella</taxon>
    </lineage>
</organism>
<name>A0ABV8CE29_9GAMM</name>
<evidence type="ECO:0000313" key="3">
    <source>
        <dbReference type="EMBL" id="MFC3908490.1"/>
    </source>
</evidence>
<accession>A0ABV8CE29</accession>
<protein>
    <submittedName>
        <fullName evidence="3">Type IVB secretion system coupling complex protein DotM/IcmP</fullName>
    </submittedName>
</protein>
<feature type="domain" description="DotM C-terminal cytoplasmic" evidence="2">
    <location>
        <begin position="200"/>
        <end position="363"/>
    </location>
</feature>
<keyword evidence="1" id="KW-0812">Transmembrane</keyword>
<keyword evidence="1" id="KW-0472">Membrane</keyword>
<reference evidence="4" key="1">
    <citation type="journal article" date="2019" name="Int. J. Syst. Evol. Microbiol.">
        <title>The Global Catalogue of Microorganisms (GCM) 10K type strain sequencing project: providing services to taxonomists for standard genome sequencing and annotation.</title>
        <authorList>
            <consortium name="The Broad Institute Genomics Platform"/>
            <consortium name="The Broad Institute Genome Sequencing Center for Infectious Disease"/>
            <person name="Wu L."/>
            <person name="Ma J."/>
        </authorList>
    </citation>
    <scope>NUCLEOTIDE SEQUENCE [LARGE SCALE GENOMIC DNA]</scope>
    <source>
        <strain evidence="4">CCUG 59858</strain>
    </source>
</reference>